<dbReference type="STRING" id="1714354.BLL40_00195"/>
<keyword evidence="2" id="KW-1185">Reference proteome</keyword>
<protein>
    <submittedName>
        <fullName evidence="1">Phosphoribosyl-ATP pyrophosphohydrolase</fullName>
    </submittedName>
</protein>
<organism evidence="1 2">
    <name type="scientific">Domibacillus mangrovi</name>
    <dbReference type="NCBI Taxonomy" id="1714354"/>
    <lineage>
        <taxon>Bacteria</taxon>
        <taxon>Bacillati</taxon>
        <taxon>Bacillota</taxon>
        <taxon>Bacilli</taxon>
        <taxon>Bacillales</taxon>
        <taxon>Bacillaceae</taxon>
        <taxon>Domibacillus</taxon>
    </lineage>
</organism>
<keyword evidence="1" id="KW-0378">Hydrolase</keyword>
<dbReference type="AlphaFoldDB" id="A0A1Q5P6I8"/>
<reference evidence="1 2" key="1">
    <citation type="submission" date="2016-12" db="EMBL/GenBank/DDBJ databases">
        <title>Domibacillus sp. SAOS 44 whole genome sequencing.</title>
        <authorList>
            <person name="Verma A."/>
            <person name="Krishnamurthi S."/>
        </authorList>
    </citation>
    <scope>NUCLEOTIDE SEQUENCE [LARGE SCALE GENOMIC DNA]</scope>
    <source>
        <strain evidence="1 2">SAOS 44</strain>
    </source>
</reference>
<comment type="caution">
    <text evidence="1">The sequence shown here is derived from an EMBL/GenBank/DDBJ whole genome shotgun (WGS) entry which is preliminary data.</text>
</comment>
<accession>A0A1Q5P6I8</accession>
<dbReference type="Pfam" id="PF01503">
    <property type="entry name" value="PRA-PH"/>
    <property type="match status" value="1"/>
</dbReference>
<evidence type="ECO:0000313" key="2">
    <source>
        <dbReference type="Proteomes" id="UP000186524"/>
    </source>
</evidence>
<name>A0A1Q5P6I8_9BACI</name>
<evidence type="ECO:0000313" key="1">
    <source>
        <dbReference type="EMBL" id="OKL37889.1"/>
    </source>
</evidence>
<dbReference type="InterPro" id="IPR038735">
    <property type="entry name" value="MSMEG_1276-like_NTP-PPase_dom"/>
</dbReference>
<dbReference type="OrthoDB" id="9813491at2"/>
<dbReference type="GO" id="GO:0016787">
    <property type="term" value="F:hydrolase activity"/>
    <property type="evidence" value="ECO:0007669"/>
    <property type="project" value="UniProtKB-KW"/>
</dbReference>
<dbReference type="Proteomes" id="UP000186524">
    <property type="component" value="Unassembled WGS sequence"/>
</dbReference>
<sequence length="108" mass="12565">MPVHNKLVRDRILEVIEKTGKNYTSRILSEEEYKQEVRKKMHEELAEYEEAATNEEAVEELADLLELIHAAASIHGASVEQLEDIRQQKAEKRGGFNERIYLIEVEDE</sequence>
<proteinExistence type="predicted"/>
<dbReference type="InterPro" id="IPR021130">
    <property type="entry name" value="PRib-ATP_PPHydrolase-like"/>
</dbReference>
<dbReference type="CDD" id="cd11532">
    <property type="entry name" value="NTP-PPase_COG4997"/>
    <property type="match status" value="1"/>
</dbReference>
<dbReference type="RefSeq" id="WP_073709902.1">
    <property type="nucleotide sequence ID" value="NZ_MRWQ01000001.1"/>
</dbReference>
<dbReference type="EMBL" id="MRWQ01000001">
    <property type="protein sequence ID" value="OKL37889.1"/>
    <property type="molecule type" value="Genomic_DNA"/>
</dbReference>
<dbReference type="SUPFAM" id="SSF101386">
    <property type="entry name" value="all-alpha NTP pyrophosphatases"/>
    <property type="match status" value="1"/>
</dbReference>
<gene>
    <name evidence="1" type="ORF">BLL40_00195</name>
</gene>